<dbReference type="AlphaFoldDB" id="A0A0M3IB73"/>
<evidence type="ECO:0000313" key="1">
    <source>
        <dbReference type="Proteomes" id="UP000036681"/>
    </source>
</evidence>
<dbReference type="Proteomes" id="UP000036681">
    <property type="component" value="Unplaced"/>
</dbReference>
<proteinExistence type="predicted"/>
<organism evidence="1 2">
    <name type="scientific">Ascaris lumbricoides</name>
    <name type="common">Giant roundworm</name>
    <dbReference type="NCBI Taxonomy" id="6252"/>
    <lineage>
        <taxon>Eukaryota</taxon>
        <taxon>Metazoa</taxon>
        <taxon>Ecdysozoa</taxon>
        <taxon>Nematoda</taxon>
        <taxon>Chromadorea</taxon>
        <taxon>Rhabditida</taxon>
        <taxon>Spirurina</taxon>
        <taxon>Ascaridomorpha</taxon>
        <taxon>Ascaridoidea</taxon>
        <taxon>Ascarididae</taxon>
        <taxon>Ascaris</taxon>
    </lineage>
</organism>
<reference evidence="2" key="1">
    <citation type="submission" date="2017-02" db="UniProtKB">
        <authorList>
            <consortium name="WormBaseParasite"/>
        </authorList>
    </citation>
    <scope>IDENTIFICATION</scope>
</reference>
<sequence>MPNSRAKESFDDYEKFDIFVDEYRENAKPRAGSLKLSDTPPDAALKKDVINTKRKLNRAKYAIEAMPDSQLLMEYIGKIDSTVKELDELVLGRKEPSGEFTIHNVPLPSYDPKDIELLFGEGGSHNETDGSIHCLSLFDRSHRERVLEVLGAAEILLNEYEEIIRQKKSAALQ</sequence>
<name>A0A0M3IB73_ASCLU</name>
<protein>
    <submittedName>
        <fullName evidence="2">Uncharacterized protein</fullName>
    </submittedName>
</protein>
<dbReference type="WBParaSite" id="ALUE_0001491501-mRNA-1">
    <property type="protein sequence ID" value="ALUE_0001491501-mRNA-1"/>
    <property type="gene ID" value="ALUE_0001491501"/>
</dbReference>
<accession>A0A0M3IB73</accession>
<evidence type="ECO:0000313" key="2">
    <source>
        <dbReference type="WBParaSite" id="ALUE_0001491501-mRNA-1"/>
    </source>
</evidence>
<keyword evidence="1" id="KW-1185">Reference proteome</keyword>